<comment type="similarity">
    <text evidence="2 10">Belongs to the GPI inositol-deacylase family.</text>
</comment>
<gene>
    <name evidence="12" type="ORF">MSPICULIGERA_LOCUS4333</name>
</gene>
<comment type="subcellular location">
    <subcellularLocation>
        <location evidence="1">Endoplasmic reticulum membrane</location>
        <topology evidence="1">Multi-pass membrane protein</topology>
    </subcellularLocation>
</comment>
<evidence type="ECO:0000256" key="1">
    <source>
        <dbReference type="ARBA" id="ARBA00004477"/>
    </source>
</evidence>
<feature type="transmembrane region" description="Helical" evidence="10">
    <location>
        <begin position="523"/>
        <end position="541"/>
    </location>
</feature>
<protein>
    <recommendedName>
        <fullName evidence="10">GPI inositol-deacylase</fullName>
        <ecNumber evidence="10">3.1.-.-</ecNumber>
    </recommendedName>
</protein>
<dbReference type="Pfam" id="PF07819">
    <property type="entry name" value="PGAP1"/>
    <property type="match status" value="1"/>
</dbReference>
<feature type="transmembrane region" description="Helical" evidence="10">
    <location>
        <begin position="653"/>
        <end position="671"/>
    </location>
</feature>
<feature type="transmembrane region" description="Helical" evidence="10">
    <location>
        <begin position="619"/>
        <end position="641"/>
    </location>
</feature>
<keyword evidence="4 10" id="KW-0812">Transmembrane</keyword>
<keyword evidence="13" id="KW-1185">Reference proteome</keyword>
<dbReference type="InterPro" id="IPR039529">
    <property type="entry name" value="PGAP1/BST1"/>
</dbReference>
<feature type="domain" description="GPI inositol-deacylase PGAP1-like alpha/beta" evidence="11">
    <location>
        <begin position="88"/>
        <end position="301"/>
    </location>
</feature>
<evidence type="ECO:0000256" key="2">
    <source>
        <dbReference type="ARBA" id="ARBA00006931"/>
    </source>
</evidence>
<dbReference type="Proteomes" id="UP001177023">
    <property type="component" value="Unassembled WGS sequence"/>
</dbReference>
<reference evidence="12" key="1">
    <citation type="submission" date="2023-06" db="EMBL/GenBank/DDBJ databases">
        <authorList>
            <person name="Delattre M."/>
        </authorList>
    </citation>
    <scope>NUCLEOTIDE SEQUENCE</scope>
    <source>
        <strain evidence="12">AF72</strain>
    </source>
</reference>
<dbReference type="GO" id="GO:0006505">
    <property type="term" value="P:GPI anchor metabolic process"/>
    <property type="evidence" value="ECO:0007669"/>
    <property type="project" value="TreeGrafter"/>
</dbReference>
<dbReference type="EMBL" id="CATQJA010001091">
    <property type="protein sequence ID" value="CAJ0565702.1"/>
    <property type="molecule type" value="Genomic_DNA"/>
</dbReference>
<feature type="transmembrane region" description="Helical" evidence="10">
    <location>
        <begin position="592"/>
        <end position="612"/>
    </location>
</feature>
<dbReference type="GO" id="GO:0050185">
    <property type="term" value="F:phosphatidylinositol deacylase activity"/>
    <property type="evidence" value="ECO:0007669"/>
    <property type="project" value="TreeGrafter"/>
</dbReference>
<evidence type="ECO:0000313" key="12">
    <source>
        <dbReference type="EMBL" id="CAJ0565702.1"/>
    </source>
</evidence>
<dbReference type="SUPFAM" id="SSF53474">
    <property type="entry name" value="alpha/beta-Hydrolases"/>
    <property type="match status" value="1"/>
</dbReference>
<dbReference type="Gene3D" id="3.40.50.1820">
    <property type="entry name" value="alpha/beta hydrolase"/>
    <property type="match status" value="1"/>
</dbReference>
<keyword evidence="5 10" id="KW-0378">Hydrolase</keyword>
<dbReference type="GO" id="GO:0015031">
    <property type="term" value="P:protein transport"/>
    <property type="evidence" value="ECO:0007669"/>
    <property type="project" value="UniProtKB-KW"/>
</dbReference>
<evidence type="ECO:0000259" key="11">
    <source>
        <dbReference type="Pfam" id="PF07819"/>
    </source>
</evidence>
<proteinExistence type="inferred from homology"/>
<evidence type="ECO:0000256" key="5">
    <source>
        <dbReference type="ARBA" id="ARBA00022801"/>
    </source>
</evidence>
<accession>A0AA36FST7</accession>
<feature type="transmembrane region" description="Helical" evidence="10">
    <location>
        <begin position="12"/>
        <end position="33"/>
    </location>
</feature>
<keyword evidence="3 10" id="KW-0813">Transport</keyword>
<feature type="transmembrane region" description="Helical" evidence="10">
    <location>
        <begin position="457"/>
        <end position="480"/>
    </location>
</feature>
<dbReference type="AlphaFoldDB" id="A0AA36FST7"/>
<organism evidence="12 13">
    <name type="scientific">Mesorhabditis spiculigera</name>
    <dbReference type="NCBI Taxonomy" id="96644"/>
    <lineage>
        <taxon>Eukaryota</taxon>
        <taxon>Metazoa</taxon>
        <taxon>Ecdysozoa</taxon>
        <taxon>Nematoda</taxon>
        <taxon>Chromadorea</taxon>
        <taxon>Rhabditida</taxon>
        <taxon>Rhabditina</taxon>
        <taxon>Rhabditomorpha</taxon>
        <taxon>Rhabditoidea</taxon>
        <taxon>Rhabditidae</taxon>
        <taxon>Mesorhabditinae</taxon>
        <taxon>Mesorhabditis</taxon>
    </lineage>
</organism>
<dbReference type="PANTHER" id="PTHR15495:SF7">
    <property type="entry name" value="GPI INOSITOL-DEACYLASE"/>
    <property type="match status" value="1"/>
</dbReference>
<name>A0AA36FST7_9BILA</name>
<feature type="transmembrane region" description="Helical" evidence="10">
    <location>
        <begin position="492"/>
        <end position="511"/>
    </location>
</feature>
<dbReference type="GO" id="GO:0005789">
    <property type="term" value="C:endoplasmic reticulum membrane"/>
    <property type="evidence" value="ECO:0007669"/>
    <property type="project" value="UniProtKB-SubCell"/>
</dbReference>
<evidence type="ECO:0000256" key="8">
    <source>
        <dbReference type="ARBA" id="ARBA00022989"/>
    </source>
</evidence>
<keyword evidence="8 10" id="KW-1133">Transmembrane helix</keyword>
<dbReference type="PANTHER" id="PTHR15495">
    <property type="entry name" value="NEGATIVE REGULATOR OF VESICLE FORMATION-RELATED"/>
    <property type="match status" value="1"/>
</dbReference>
<evidence type="ECO:0000256" key="9">
    <source>
        <dbReference type="ARBA" id="ARBA00023136"/>
    </source>
</evidence>
<keyword evidence="6 10" id="KW-0256">Endoplasmic reticulum</keyword>
<dbReference type="InterPro" id="IPR029058">
    <property type="entry name" value="AB_hydrolase_fold"/>
</dbReference>
<evidence type="ECO:0000256" key="10">
    <source>
        <dbReference type="RuleBase" id="RU365011"/>
    </source>
</evidence>
<evidence type="ECO:0000313" key="13">
    <source>
        <dbReference type="Proteomes" id="UP001177023"/>
    </source>
</evidence>
<keyword evidence="7 10" id="KW-0653">Protein transport</keyword>
<keyword evidence="9 10" id="KW-0472">Membrane</keyword>
<evidence type="ECO:0000256" key="6">
    <source>
        <dbReference type="ARBA" id="ARBA00022824"/>
    </source>
</evidence>
<comment type="caution">
    <text evidence="12">The sequence shown here is derived from an EMBL/GenBank/DDBJ whole genome shotgun (WGS) entry which is preliminary data.</text>
</comment>
<feature type="transmembrane region" description="Helical" evidence="10">
    <location>
        <begin position="562"/>
        <end position="586"/>
    </location>
</feature>
<evidence type="ECO:0000256" key="4">
    <source>
        <dbReference type="ARBA" id="ARBA00022692"/>
    </source>
</evidence>
<sequence length="721" mass="80620">MNIPGKAPRWLIGSAFGIGFAVFAALGVLIYAAHKEIHGSNRCGMTFMWRKINMLTIKVENNSVSKYGLYRYLEGDNPRFFDRIDETAFPVLFVPGSGGSGNQVRSIASVLQNKTELRKLPYDFHFYAVDFDEELTFLSGSTILRQREFVLKAIGVLLEIYKDLNKLTLIGHSFGGSIVLSLVGGEEIVRQNVDLVLSLAAPIALPPIMMDRAMATFFASMHSDWANRETSNLEDVGVVSWSGGLKDYQVPDRLVNPRNAVKAWHGVFLPSWALEKVEVDTDHLCILWCNQFVRHESRLLQAYAEKSGPEKTGRAIVEEFYANEMKDLSAADGPEMPENTERVRNFLWPWDHEKFAFSSEGGGETTERNFHFLSDLPATVLRLDLTWTGPRCKGPSEVYFRYKDGLKRRAHIPEKGQQMTFHVPQTISLTEPLAGLLHIKSTTRCSYKAMLSNDLGWGIYMAILMHLTSIPTAILDASLLVSSIRLALDRKLAPATIFKVTNAFLVLKLGIDFAHGMAFRSAIIYLNLFILYFIFIFAIVEPARKYVHKWTSRLSGLEKNRVFLMLIFLLALANPHIALATTAVWIALISNFGSSLVGGLSGAVILGAIGLAGGIRDQIFALGFGQLNMTIPIPVFVLLFLTKTERVKEIFAASPNAWMILPAAALFMTFISEELPLEIGASFVTVWIYLSQLAQRHSVAPSSEVADNHRPKQWNDKYKKN</sequence>
<dbReference type="GO" id="GO:0006888">
    <property type="term" value="P:endoplasmic reticulum to Golgi vesicle-mediated transport"/>
    <property type="evidence" value="ECO:0007669"/>
    <property type="project" value="TreeGrafter"/>
</dbReference>
<feature type="non-terminal residue" evidence="12">
    <location>
        <position position="1"/>
    </location>
</feature>
<dbReference type="EC" id="3.1.-.-" evidence="10"/>
<evidence type="ECO:0000256" key="3">
    <source>
        <dbReference type="ARBA" id="ARBA00022448"/>
    </source>
</evidence>
<comment type="function">
    <text evidence="10">Involved in inositol deacylation of GPI-anchored proteins which plays important roles in the quality control and ER-associated degradation of GPI-anchored proteins.</text>
</comment>
<evidence type="ECO:0000256" key="7">
    <source>
        <dbReference type="ARBA" id="ARBA00022927"/>
    </source>
</evidence>
<dbReference type="InterPro" id="IPR012908">
    <property type="entry name" value="PGAP1-ab_dom-like"/>
</dbReference>